<gene>
    <name evidence="2" type="ORF">DPMN_004770</name>
</gene>
<reference evidence="2" key="1">
    <citation type="journal article" date="2019" name="bioRxiv">
        <title>The Genome of the Zebra Mussel, Dreissena polymorpha: A Resource for Invasive Species Research.</title>
        <authorList>
            <person name="McCartney M.A."/>
            <person name="Auch B."/>
            <person name="Kono T."/>
            <person name="Mallez S."/>
            <person name="Zhang Y."/>
            <person name="Obille A."/>
            <person name="Becker A."/>
            <person name="Abrahante J.E."/>
            <person name="Garbe J."/>
            <person name="Badalamenti J.P."/>
            <person name="Herman A."/>
            <person name="Mangelson H."/>
            <person name="Liachko I."/>
            <person name="Sullivan S."/>
            <person name="Sone E.D."/>
            <person name="Koren S."/>
            <person name="Silverstein K.A.T."/>
            <person name="Beckman K.B."/>
            <person name="Gohl D.M."/>
        </authorList>
    </citation>
    <scope>NUCLEOTIDE SEQUENCE</scope>
    <source>
        <strain evidence="2">Duluth1</strain>
        <tissue evidence="2">Whole animal</tissue>
    </source>
</reference>
<dbReference type="Proteomes" id="UP000828390">
    <property type="component" value="Unassembled WGS sequence"/>
</dbReference>
<name>A0A9D4MP34_DREPO</name>
<dbReference type="AlphaFoldDB" id="A0A9D4MP34"/>
<evidence type="ECO:0000256" key="1">
    <source>
        <dbReference type="SAM" id="SignalP"/>
    </source>
</evidence>
<accession>A0A9D4MP34</accession>
<keyword evidence="1" id="KW-0732">Signal</keyword>
<keyword evidence="3" id="KW-1185">Reference proteome</keyword>
<evidence type="ECO:0000313" key="3">
    <source>
        <dbReference type="Proteomes" id="UP000828390"/>
    </source>
</evidence>
<reference evidence="2" key="2">
    <citation type="submission" date="2020-11" db="EMBL/GenBank/DDBJ databases">
        <authorList>
            <person name="McCartney M.A."/>
            <person name="Auch B."/>
            <person name="Kono T."/>
            <person name="Mallez S."/>
            <person name="Becker A."/>
            <person name="Gohl D.M."/>
            <person name="Silverstein K.A.T."/>
            <person name="Koren S."/>
            <person name="Bechman K.B."/>
            <person name="Herman A."/>
            <person name="Abrahante J.E."/>
            <person name="Garbe J."/>
        </authorList>
    </citation>
    <scope>NUCLEOTIDE SEQUENCE</scope>
    <source>
        <strain evidence="2">Duluth1</strain>
        <tissue evidence="2">Whole animal</tissue>
    </source>
</reference>
<sequence length="63" mass="6965">MCGSQRRRAKAWRRWRGCLPGLGAALWQALTTTPKPSSMCIYGASTGMVASQSWTHRSDTSSY</sequence>
<comment type="caution">
    <text evidence="2">The sequence shown here is derived from an EMBL/GenBank/DDBJ whole genome shotgun (WGS) entry which is preliminary data.</text>
</comment>
<evidence type="ECO:0000313" key="2">
    <source>
        <dbReference type="EMBL" id="KAH3880848.1"/>
    </source>
</evidence>
<protein>
    <recommendedName>
        <fullName evidence="4">Secreted protein</fullName>
    </recommendedName>
</protein>
<proteinExistence type="predicted"/>
<feature type="signal peptide" evidence="1">
    <location>
        <begin position="1"/>
        <end position="24"/>
    </location>
</feature>
<organism evidence="2 3">
    <name type="scientific">Dreissena polymorpha</name>
    <name type="common">Zebra mussel</name>
    <name type="synonym">Mytilus polymorpha</name>
    <dbReference type="NCBI Taxonomy" id="45954"/>
    <lineage>
        <taxon>Eukaryota</taxon>
        <taxon>Metazoa</taxon>
        <taxon>Spiralia</taxon>
        <taxon>Lophotrochozoa</taxon>
        <taxon>Mollusca</taxon>
        <taxon>Bivalvia</taxon>
        <taxon>Autobranchia</taxon>
        <taxon>Heteroconchia</taxon>
        <taxon>Euheterodonta</taxon>
        <taxon>Imparidentia</taxon>
        <taxon>Neoheterodontei</taxon>
        <taxon>Myida</taxon>
        <taxon>Dreissenoidea</taxon>
        <taxon>Dreissenidae</taxon>
        <taxon>Dreissena</taxon>
    </lineage>
</organism>
<evidence type="ECO:0008006" key="4">
    <source>
        <dbReference type="Google" id="ProtNLM"/>
    </source>
</evidence>
<dbReference type="EMBL" id="JAIWYP010000001">
    <property type="protein sequence ID" value="KAH3880848.1"/>
    <property type="molecule type" value="Genomic_DNA"/>
</dbReference>
<feature type="chain" id="PRO_5039126334" description="Secreted protein" evidence="1">
    <location>
        <begin position="25"/>
        <end position="63"/>
    </location>
</feature>